<dbReference type="PANTHER" id="PTHR33840">
    <property type="match status" value="1"/>
</dbReference>
<evidence type="ECO:0000313" key="3">
    <source>
        <dbReference type="EMBL" id="MCU6665463.1"/>
    </source>
</evidence>
<organism evidence="3 4">
    <name type="scientific">Silvania hatchlandensis</name>
    <dbReference type="NCBI Taxonomy" id="2926469"/>
    <lineage>
        <taxon>Bacteria</taxon>
        <taxon>Pseudomonadati</taxon>
        <taxon>Pseudomonadota</taxon>
        <taxon>Gammaproteobacteria</taxon>
        <taxon>Enterobacterales</taxon>
        <taxon>Enterobacteriaceae</taxon>
        <taxon>Silvania</taxon>
    </lineage>
</organism>
<name>A0A9J6PYT1_9ENTR</name>
<keyword evidence="4" id="KW-1185">Reference proteome</keyword>
<evidence type="ECO:0000313" key="4">
    <source>
        <dbReference type="Proteomes" id="UP001063816"/>
    </source>
</evidence>
<dbReference type="EMBL" id="JAMGZK010000050">
    <property type="protein sequence ID" value="MCU6665463.1"/>
    <property type="molecule type" value="Genomic_DNA"/>
</dbReference>
<accession>A0A9J6PYT1</accession>
<proteinExistence type="predicted"/>
<dbReference type="InterPro" id="IPR054388">
    <property type="entry name" value="Tle1-like_C"/>
</dbReference>
<feature type="domain" description="T6SS Phospholipase effector Tle1-like catalytic" evidence="1">
    <location>
        <begin position="15"/>
        <end position="90"/>
    </location>
</feature>
<sequence length="488" mass="54931">MSWADGTLALPDNGLIKRCVHMVSAHEQRLCFPLDSVCREDGSYPENSVEVVYPGMHSDIGGGYPPGDQGKGSGDEDAYLISQIALHDMYAASFAAGAPLKVLRDALPEHLKENTWRIITTELSRAFEISPDIIKRFNGWRQLTLGLVPSEEALSAEHVTQYSPVRADHNLIDALEQQIGWLTAWRINRYANETFRQQRFYAAAAANEQDQDNDPAIRRQRERDHETALNELEKIRHAQRMNARDGEFTLFAAGPKGFDAALGQTQLLQAAIEFKEDYQKRPRTQAKSFTFNALDGFRGFIYAFNQDDIPVEFRRIKEDGERYLLTLFPPPGVQLRADDPAGLTRALFDDQIHDSRAWFMHSALGAREPWGSYFLYRMIYFGEAMSKHVKPLAMLGYVAGLAYPISTHDIQFIIDMVHNENSLAERSTAGEKITVIDPDTGHSVGVLQDRTQQLPCVHSSASVQAECRQALIKDFKQRKAAAMALLTQ</sequence>
<dbReference type="AlphaFoldDB" id="A0A9J6PYT1"/>
<protein>
    <submittedName>
        <fullName evidence="3">DUF2235 domain-containing protein</fullName>
    </submittedName>
</protein>
<dbReference type="RefSeq" id="WP_271283037.1">
    <property type="nucleotide sequence ID" value="NZ_JAMGZK010000050.1"/>
</dbReference>
<gene>
    <name evidence="3" type="ORF">M8014_14045</name>
</gene>
<dbReference type="Pfam" id="PF09994">
    <property type="entry name" value="T6SS_Tle1-like_cat"/>
    <property type="match status" value="1"/>
</dbReference>
<evidence type="ECO:0000259" key="2">
    <source>
        <dbReference type="Pfam" id="PF22137"/>
    </source>
</evidence>
<dbReference type="Proteomes" id="UP001063816">
    <property type="component" value="Unassembled WGS sequence"/>
</dbReference>
<evidence type="ECO:0000259" key="1">
    <source>
        <dbReference type="Pfam" id="PF09994"/>
    </source>
</evidence>
<feature type="domain" description="T6SS Phospholipase effector Tle1-like C-terminal" evidence="2">
    <location>
        <begin position="134"/>
        <end position="405"/>
    </location>
</feature>
<comment type="caution">
    <text evidence="3">The sequence shown here is derived from an EMBL/GenBank/DDBJ whole genome shotgun (WGS) entry which is preliminary data.</text>
</comment>
<dbReference type="PANTHER" id="PTHR33840:SF1">
    <property type="entry name" value="TLE1 PHOSPHOLIPASE DOMAIN-CONTAINING PROTEIN"/>
    <property type="match status" value="1"/>
</dbReference>
<reference evidence="3" key="1">
    <citation type="submission" date="2022-05" db="EMBL/GenBank/DDBJ databases">
        <title>Description of a novel species of Leclercia; Leclercia tamurae and the Proposal for a Novel Genus Silvania gen. nov. Containing Two Novel Species Silvania hatchlandensis sp. nov. and Silvania confinis sp. nov. Isolated from the Rhizosphere of Oak.</title>
        <authorList>
            <person name="Maddock D.W."/>
            <person name="Brady C.L."/>
            <person name="Denman S."/>
            <person name="Arnold D."/>
        </authorList>
    </citation>
    <scope>NUCLEOTIDE SEQUENCE</scope>
    <source>
        <strain evidence="3">H19S6</strain>
    </source>
</reference>
<dbReference type="InterPro" id="IPR018712">
    <property type="entry name" value="Tle1-like_cat"/>
</dbReference>
<dbReference type="Pfam" id="PF22137">
    <property type="entry name" value="T6SS_Tle1-like_C"/>
    <property type="match status" value="1"/>
</dbReference>